<dbReference type="PANTHER" id="PTHR30086:SF20">
    <property type="entry name" value="ARGININE EXPORTER PROTEIN ARGO-RELATED"/>
    <property type="match status" value="1"/>
</dbReference>
<feature type="transmembrane region" description="Helical" evidence="6">
    <location>
        <begin position="38"/>
        <end position="62"/>
    </location>
</feature>
<evidence type="ECO:0000256" key="1">
    <source>
        <dbReference type="ARBA" id="ARBA00004651"/>
    </source>
</evidence>
<keyword evidence="5 6" id="KW-0472">Membrane</keyword>
<feature type="transmembrane region" description="Helical" evidence="6">
    <location>
        <begin position="145"/>
        <end position="169"/>
    </location>
</feature>
<evidence type="ECO:0000256" key="6">
    <source>
        <dbReference type="SAM" id="Phobius"/>
    </source>
</evidence>
<keyword evidence="4 6" id="KW-1133">Transmembrane helix</keyword>
<dbReference type="RefSeq" id="WP_245813663.1">
    <property type="nucleotide sequence ID" value="NZ_FXXQ01000002.1"/>
</dbReference>
<dbReference type="PANTHER" id="PTHR30086">
    <property type="entry name" value="ARGININE EXPORTER PROTEIN ARGO"/>
    <property type="match status" value="1"/>
</dbReference>
<feature type="transmembrane region" description="Helical" evidence="6">
    <location>
        <begin position="68"/>
        <end position="87"/>
    </location>
</feature>
<organism evidence="7 8">
    <name type="scientific">Boseongicola aestuarii</name>
    <dbReference type="NCBI Taxonomy" id="1470561"/>
    <lineage>
        <taxon>Bacteria</taxon>
        <taxon>Pseudomonadati</taxon>
        <taxon>Pseudomonadota</taxon>
        <taxon>Alphaproteobacteria</taxon>
        <taxon>Rhodobacterales</taxon>
        <taxon>Paracoccaceae</taxon>
        <taxon>Boseongicola</taxon>
    </lineage>
</organism>
<dbReference type="EMBL" id="FXXQ01000002">
    <property type="protein sequence ID" value="SMX22894.1"/>
    <property type="molecule type" value="Genomic_DNA"/>
</dbReference>
<comment type="subcellular location">
    <subcellularLocation>
        <location evidence="1">Cell membrane</location>
        <topology evidence="1">Multi-pass membrane protein</topology>
    </subcellularLocation>
</comment>
<accession>A0A238IZ01</accession>
<feature type="transmembrane region" description="Helical" evidence="6">
    <location>
        <begin position="181"/>
        <end position="203"/>
    </location>
</feature>
<dbReference type="Proteomes" id="UP000201838">
    <property type="component" value="Unassembled WGS sequence"/>
</dbReference>
<evidence type="ECO:0000256" key="3">
    <source>
        <dbReference type="ARBA" id="ARBA00022692"/>
    </source>
</evidence>
<dbReference type="InterPro" id="IPR001123">
    <property type="entry name" value="LeuE-type"/>
</dbReference>
<evidence type="ECO:0000313" key="8">
    <source>
        <dbReference type="Proteomes" id="UP000201838"/>
    </source>
</evidence>
<name>A0A238IZ01_9RHOB</name>
<proteinExistence type="predicted"/>
<feature type="transmembrane region" description="Helical" evidence="6">
    <location>
        <begin position="6"/>
        <end position="26"/>
    </location>
</feature>
<feature type="transmembrane region" description="Helical" evidence="6">
    <location>
        <begin position="123"/>
        <end position="139"/>
    </location>
</feature>
<sequence length="205" mass="21168">MGVELWVVVVGWMLAGGSPGPATLAISSTAMGQGRRAGLILAFGVLVGSAMLGSAAALGMSAVMMANVWVFEVIRYVGAAYLLWLAIRSLRAAWYGRAVAIRASGSGRSFLRGLAIHLTNPKAILAWGAIYAIALPAGASGADVWALFGILIAASTVVFLGYAILFSAPRIARAYGRAARVFDAGFGLLFGAAAIRVLTARIVPD</sequence>
<keyword evidence="2" id="KW-1003">Cell membrane</keyword>
<dbReference type="GO" id="GO:0015171">
    <property type="term" value="F:amino acid transmembrane transporter activity"/>
    <property type="evidence" value="ECO:0007669"/>
    <property type="project" value="TreeGrafter"/>
</dbReference>
<keyword evidence="8" id="KW-1185">Reference proteome</keyword>
<dbReference type="GO" id="GO:0005886">
    <property type="term" value="C:plasma membrane"/>
    <property type="evidence" value="ECO:0007669"/>
    <property type="project" value="UniProtKB-SubCell"/>
</dbReference>
<keyword evidence="3 6" id="KW-0812">Transmembrane</keyword>
<gene>
    <name evidence="7" type="primary">rhtC_1</name>
    <name evidence="7" type="ORF">BOA8489_00992</name>
</gene>
<dbReference type="Pfam" id="PF01810">
    <property type="entry name" value="LysE"/>
    <property type="match status" value="1"/>
</dbReference>
<protein>
    <submittedName>
        <fullName evidence="7">Threonine efflux protein</fullName>
    </submittedName>
</protein>
<evidence type="ECO:0000256" key="4">
    <source>
        <dbReference type="ARBA" id="ARBA00022989"/>
    </source>
</evidence>
<dbReference type="AlphaFoldDB" id="A0A238IZ01"/>
<evidence type="ECO:0000256" key="5">
    <source>
        <dbReference type="ARBA" id="ARBA00023136"/>
    </source>
</evidence>
<reference evidence="7 8" key="1">
    <citation type="submission" date="2017-05" db="EMBL/GenBank/DDBJ databases">
        <authorList>
            <person name="Song R."/>
            <person name="Chenine A.L."/>
            <person name="Ruprecht R.M."/>
        </authorList>
    </citation>
    <scope>NUCLEOTIDE SEQUENCE [LARGE SCALE GENOMIC DNA]</scope>
    <source>
        <strain evidence="7 8">CECT 8489</strain>
    </source>
</reference>
<evidence type="ECO:0000256" key="2">
    <source>
        <dbReference type="ARBA" id="ARBA00022475"/>
    </source>
</evidence>
<evidence type="ECO:0000313" key="7">
    <source>
        <dbReference type="EMBL" id="SMX22894.1"/>
    </source>
</evidence>